<feature type="region of interest" description="Disordered" evidence="1">
    <location>
        <begin position="1"/>
        <end position="29"/>
    </location>
</feature>
<keyword evidence="3" id="KW-1185">Reference proteome</keyword>
<protein>
    <submittedName>
        <fullName evidence="2">Uncharacterized protein</fullName>
    </submittedName>
</protein>
<evidence type="ECO:0000256" key="1">
    <source>
        <dbReference type="SAM" id="MobiDB-lite"/>
    </source>
</evidence>
<dbReference type="EMBL" id="JAUYZG010000020">
    <property type="protein sequence ID" value="KAK2876439.1"/>
    <property type="molecule type" value="Genomic_DNA"/>
</dbReference>
<sequence length="203" mass="22285">MSVSDSSCLTIPGQRDDNRRLTGELSSPTIHSPPHSLYSKVGWLGGKEFESVNHNVSRERVCSSGSNLDINKILLQQRTPLELVSPGPGVQVELFINSQSCAEVREGRRGTFRTIAGSMKLYFSPLSTANLLEEVLTGPFCAVFSFHGSTSLFLADLPLQIWSGGNPKGPERREGRPLVMIHFTWAFMSRGKKREGGELILGP</sequence>
<proteinExistence type="predicted"/>
<dbReference type="Proteomes" id="UP001187343">
    <property type="component" value="Unassembled WGS sequence"/>
</dbReference>
<name>A0AA88TE30_9TELE</name>
<dbReference type="AlphaFoldDB" id="A0AA88TE30"/>
<gene>
    <name evidence="2" type="ORF">Q8A67_020535</name>
</gene>
<organism evidence="2 3">
    <name type="scientific">Cirrhinus molitorella</name>
    <name type="common">mud carp</name>
    <dbReference type="NCBI Taxonomy" id="172907"/>
    <lineage>
        <taxon>Eukaryota</taxon>
        <taxon>Metazoa</taxon>
        <taxon>Chordata</taxon>
        <taxon>Craniata</taxon>
        <taxon>Vertebrata</taxon>
        <taxon>Euteleostomi</taxon>
        <taxon>Actinopterygii</taxon>
        <taxon>Neopterygii</taxon>
        <taxon>Teleostei</taxon>
        <taxon>Ostariophysi</taxon>
        <taxon>Cypriniformes</taxon>
        <taxon>Cyprinidae</taxon>
        <taxon>Labeoninae</taxon>
        <taxon>Labeonini</taxon>
        <taxon>Cirrhinus</taxon>
    </lineage>
</organism>
<comment type="caution">
    <text evidence="2">The sequence shown here is derived from an EMBL/GenBank/DDBJ whole genome shotgun (WGS) entry which is preliminary data.</text>
</comment>
<evidence type="ECO:0000313" key="2">
    <source>
        <dbReference type="EMBL" id="KAK2876439.1"/>
    </source>
</evidence>
<accession>A0AA88TE30</accession>
<evidence type="ECO:0000313" key="3">
    <source>
        <dbReference type="Proteomes" id="UP001187343"/>
    </source>
</evidence>
<reference evidence="2" key="1">
    <citation type="submission" date="2023-08" db="EMBL/GenBank/DDBJ databases">
        <title>Chromosome-level Genome Assembly of mud carp (Cirrhinus molitorella).</title>
        <authorList>
            <person name="Liu H."/>
        </authorList>
    </citation>
    <scope>NUCLEOTIDE SEQUENCE</scope>
    <source>
        <strain evidence="2">Prfri</strain>
        <tissue evidence="2">Muscle</tissue>
    </source>
</reference>